<dbReference type="SUPFAM" id="SSF50249">
    <property type="entry name" value="Nucleic acid-binding proteins"/>
    <property type="match status" value="2"/>
</dbReference>
<protein>
    <recommendedName>
        <fullName evidence="10">Replication protein A OB domain-containing protein</fullName>
    </recommendedName>
</protein>
<dbReference type="InterPro" id="IPR047192">
    <property type="entry name" value="Euk_RPA1_DBD_C"/>
</dbReference>
<evidence type="ECO:0000256" key="1">
    <source>
        <dbReference type="ARBA" id="ARBA00005690"/>
    </source>
</evidence>
<keyword evidence="2" id="KW-0479">Metal-binding</keyword>
<gene>
    <name evidence="8" type="ORF">EJB05_21612</name>
</gene>
<dbReference type="Proteomes" id="UP000324897">
    <property type="component" value="Chromosome 1"/>
</dbReference>
<comment type="similarity">
    <text evidence="1">Belongs to the replication factor A protein 1 family.</text>
</comment>
<sequence length="286" mass="31835">MVDLLGVLTSVTPSVTIMEKNCTEIQKRTLQMMDTSGRSVEVTFWGNFCDVEDPNFPDAERLKQWYMTEGKAAACISLYQGTSNMGQNVVRKTIAQIKDENLGKSDIYMPDWITIKASILYIAPLMFNEKPCNKQATHVLTGCDIVEDVIRIQDHTGTTYVTAFQEAGEQIFGRPAKELFSIRNVNQDDALFTEIIEGARWHLYIFKLKVKEESYNDERHVKSSIVKAKKDGLGSSPSVQATVAPHVNFTSVLTSSNACTMNSCGVNQFGQQGTIDSGMSTPLHNQ</sequence>
<dbReference type="Gene3D" id="2.40.50.140">
    <property type="entry name" value="Nucleic acid-binding proteins"/>
    <property type="match status" value="2"/>
</dbReference>
<dbReference type="GO" id="GO:0006289">
    <property type="term" value="P:nucleotide-excision repair"/>
    <property type="evidence" value="ECO:0007669"/>
    <property type="project" value="TreeGrafter"/>
</dbReference>
<evidence type="ECO:0000256" key="5">
    <source>
        <dbReference type="ARBA" id="ARBA00023125"/>
    </source>
</evidence>
<keyword evidence="4" id="KW-0862">Zinc</keyword>
<dbReference type="AlphaFoldDB" id="A0A5J9V1D9"/>
<evidence type="ECO:0000256" key="2">
    <source>
        <dbReference type="ARBA" id="ARBA00022723"/>
    </source>
</evidence>
<feature type="domain" description="Replication protein A OB" evidence="7">
    <location>
        <begin position="1"/>
        <end position="47"/>
    </location>
</feature>
<evidence type="ECO:0008006" key="10">
    <source>
        <dbReference type="Google" id="ProtNLM"/>
    </source>
</evidence>
<dbReference type="GO" id="GO:0005662">
    <property type="term" value="C:DNA replication factor A complex"/>
    <property type="evidence" value="ECO:0007669"/>
    <property type="project" value="TreeGrafter"/>
</dbReference>
<keyword evidence="3" id="KW-0863">Zinc-finger</keyword>
<dbReference type="GO" id="GO:0007004">
    <property type="term" value="P:telomere maintenance via telomerase"/>
    <property type="evidence" value="ECO:0007669"/>
    <property type="project" value="TreeGrafter"/>
</dbReference>
<evidence type="ECO:0000259" key="6">
    <source>
        <dbReference type="Pfam" id="PF08646"/>
    </source>
</evidence>
<dbReference type="OrthoDB" id="1751331at2759"/>
<evidence type="ECO:0000313" key="8">
    <source>
        <dbReference type="EMBL" id="TVU30012.1"/>
    </source>
</evidence>
<dbReference type="InterPro" id="IPR031657">
    <property type="entry name" value="REPA_OB_2"/>
</dbReference>
<feature type="domain" description="Replication factor A C-terminal" evidence="6">
    <location>
        <begin position="150"/>
        <end position="229"/>
    </location>
</feature>
<dbReference type="GO" id="GO:0008270">
    <property type="term" value="F:zinc ion binding"/>
    <property type="evidence" value="ECO:0007669"/>
    <property type="project" value="UniProtKB-KW"/>
</dbReference>
<keyword evidence="9" id="KW-1185">Reference proteome</keyword>
<dbReference type="GO" id="GO:0003684">
    <property type="term" value="F:damaged DNA binding"/>
    <property type="evidence" value="ECO:0007669"/>
    <property type="project" value="TreeGrafter"/>
</dbReference>
<dbReference type="GO" id="GO:0051321">
    <property type="term" value="P:meiotic cell cycle"/>
    <property type="evidence" value="ECO:0007669"/>
    <property type="project" value="TreeGrafter"/>
</dbReference>
<dbReference type="Pfam" id="PF16900">
    <property type="entry name" value="REPA_OB_2"/>
    <property type="match status" value="1"/>
</dbReference>
<evidence type="ECO:0000259" key="7">
    <source>
        <dbReference type="Pfam" id="PF16900"/>
    </source>
</evidence>
<comment type="caution">
    <text evidence="8">The sequence shown here is derived from an EMBL/GenBank/DDBJ whole genome shotgun (WGS) entry which is preliminary data.</text>
</comment>
<keyword evidence="5" id="KW-0238">DNA-binding</keyword>
<evidence type="ECO:0000256" key="4">
    <source>
        <dbReference type="ARBA" id="ARBA00022833"/>
    </source>
</evidence>
<feature type="non-terminal residue" evidence="8">
    <location>
        <position position="286"/>
    </location>
</feature>
<dbReference type="InterPro" id="IPR012340">
    <property type="entry name" value="NA-bd_OB-fold"/>
</dbReference>
<accession>A0A5J9V1D9</accession>
<dbReference type="CDD" id="cd04476">
    <property type="entry name" value="RPA1_DBD_C"/>
    <property type="match status" value="1"/>
</dbReference>
<dbReference type="Gramene" id="TVU30012">
    <property type="protein sequence ID" value="TVU30012"/>
    <property type="gene ID" value="EJB05_21612"/>
</dbReference>
<dbReference type="GO" id="GO:0043047">
    <property type="term" value="F:single-stranded telomeric DNA binding"/>
    <property type="evidence" value="ECO:0007669"/>
    <property type="project" value="TreeGrafter"/>
</dbReference>
<name>A0A5J9V1D9_9POAL</name>
<proteinExistence type="inferred from homology"/>
<dbReference type="EMBL" id="RWGY01000011">
    <property type="protein sequence ID" value="TVU30012.1"/>
    <property type="molecule type" value="Genomic_DNA"/>
</dbReference>
<dbReference type="InterPro" id="IPR013955">
    <property type="entry name" value="Rep_factor-A_C"/>
</dbReference>
<evidence type="ECO:0000256" key="3">
    <source>
        <dbReference type="ARBA" id="ARBA00022771"/>
    </source>
</evidence>
<dbReference type="PANTHER" id="PTHR23273:SF128">
    <property type="entry name" value="REPLICATION PROTEIN A SUBUNIT"/>
    <property type="match status" value="1"/>
</dbReference>
<reference evidence="8 9" key="1">
    <citation type="journal article" date="2019" name="Sci. Rep.">
        <title>A high-quality genome of Eragrostis curvula grass provides insights into Poaceae evolution and supports new strategies to enhance forage quality.</title>
        <authorList>
            <person name="Carballo J."/>
            <person name="Santos B.A.C.M."/>
            <person name="Zappacosta D."/>
            <person name="Garbus I."/>
            <person name="Selva J.P."/>
            <person name="Gallo C.A."/>
            <person name="Diaz A."/>
            <person name="Albertini E."/>
            <person name="Caccamo M."/>
            <person name="Echenique V."/>
        </authorList>
    </citation>
    <scope>NUCLEOTIDE SEQUENCE [LARGE SCALE GENOMIC DNA]</scope>
    <source>
        <strain evidence="9">cv. Victoria</strain>
        <tissue evidence="8">Leaf</tissue>
    </source>
</reference>
<evidence type="ECO:0000313" key="9">
    <source>
        <dbReference type="Proteomes" id="UP000324897"/>
    </source>
</evidence>
<dbReference type="GO" id="GO:0000724">
    <property type="term" value="P:double-strand break repair via homologous recombination"/>
    <property type="evidence" value="ECO:0007669"/>
    <property type="project" value="TreeGrafter"/>
</dbReference>
<feature type="non-terminal residue" evidence="8">
    <location>
        <position position="1"/>
    </location>
</feature>
<dbReference type="PANTHER" id="PTHR23273">
    <property type="entry name" value="REPLICATION FACTOR A 1, RFA1"/>
    <property type="match status" value="1"/>
</dbReference>
<dbReference type="Pfam" id="PF08646">
    <property type="entry name" value="Rep_fac-A_C"/>
    <property type="match status" value="1"/>
</dbReference>
<organism evidence="8 9">
    <name type="scientific">Eragrostis curvula</name>
    <name type="common">weeping love grass</name>
    <dbReference type="NCBI Taxonomy" id="38414"/>
    <lineage>
        <taxon>Eukaryota</taxon>
        <taxon>Viridiplantae</taxon>
        <taxon>Streptophyta</taxon>
        <taxon>Embryophyta</taxon>
        <taxon>Tracheophyta</taxon>
        <taxon>Spermatophyta</taxon>
        <taxon>Magnoliopsida</taxon>
        <taxon>Liliopsida</taxon>
        <taxon>Poales</taxon>
        <taxon>Poaceae</taxon>
        <taxon>PACMAD clade</taxon>
        <taxon>Chloridoideae</taxon>
        <taxon>Eragrostideae</taxon>
        <taxon>Eragrostidinae</taxon>
        <taxon>Eragrostis</taxon>
    </lineage>
</organism>